<name>A0AAV3XX99_9GAST</name>
<organism evidence="2 3">
    <name type="scientific">Plakobranchus ocellatus</name>
    <dbReference type="NCBI Taxonomy" id="259542"/>
    <lineage>
        <taxon>Eukaryota</taxon>
        <taxon>Metazoa</taxon>
        <taxon>Spiralia</taxon>
        <taxon>Lophotrochozoa</taxon>
        <taxon>Mollusca</taxon>
        <taxon>Gastropoda</taxon>
        <taxon>Heterobranchia</taxon>
        <taxon>Euthyneura</taxon>
        <taxon>Panpulmonata</taxon>
        <taxon>Sacoglossa</taxon>
        <taxon>Placobranchoidea</taxon>
        <taxon>Plakobranchidae</taxon>
        <taxon>Plakobranchus</taxon>
    </lineage>
</organism>
<dbReference type="EMBL" id="BLXT01000175">
    <property type="protein sequence ID" value="GFN74877.1"/>
    <property type="molecule type" value="Genomic_DNA"/>
</dbReference>
<evidence type="ECO:0000313" key="2">
    <source>
        <dbReference type="EMBL" id="GFN74877.1"/>
    </source>
</evidence>
<feature type="compositionally biased region" description="Polar residues" evidence="1">
    <location>
        <begin position="1"/>
        <end position="27"/>
    </location>
</feature>
<sequence>RLEFHTQPTSASLGSVRQGEPANSSLSRAAEPATTVLLEQAETWWAGCLGS</sequence>
<proteinExistence type="predicted"/>
<evidence type="ECO:0000256" key="1">
    <source>
        <dbReference type="SAM" id="MobiDB-lite"/>
    </source>
</evidence>
<comment type="caution">
    <text evidence="2">The sequence shown here is derived from an EMBL/GenBank/DDBJ whole genome shotgun (WGS) entry which is preliminary data.</text>
</comment>
<reference evidence="2 3" key="1">
    <citation type="journal article" date="2021" name="Elife">
        <title>Chloroplast acquisition without the gene transfer in kleptoplastic sea slugs, Plakobranchus ocellatus.</title>
        <authorList>
            <person name="Maeda T."/>
            <person name="Takahashi S."/>
            <person name="Yoshida T."/>
            <person name="Shimamura S."/>
            <person name="Takaki Y."/>
            <person name="Nagai Y."/>
            <person name="Toyoda A."/>
            <person name="Suzuki Y."/>
            <person name="Arimoto A."/>
            <person name="Ishii H."/>
            <person name="Satoh N."/>
            <person name="Nishiyama T."/>
            <person name="Hasebe M."/>
            <person name="Maruyama T."/>
            <person name="Minagawa J."/>
            <person name="Obokata J."/>
            <person name="Shigenobu S."/>
        </authorList>
    </citation>
    <scope>NUCLEOTIDE SEQUENCE [LARGE SCALE GENOMIC DNA]</scope>
</reference>
<keyword evidence="3" id="KW-1185">Reference proteome</keyword>
<protein>
    <submittedName>
        <fullName evidence="2">Uncharacterized protein</fullName>
    </submittedName>
</protein>
<gene>
    <name evidence="2" type="ORF">PoB_000138300</name>
</gene>
<feature type="non-terminal residue" evidence="2">
    <location>
        <position position="51"/>
    </location>
</feature>
<feature type="non-terminal residue" evidence="2">
    <location>
        <position position="1"/>
    </location>
</feature>
<dbReference type="AlphaFoldDB" id="A0AAV3XX99"/>
<dbReference type="Proteomes" id="UP000735302">
    <property type="component" value="Unassembled WGS sequence"/>
</dbReference>
<accession>A0AAV3XX99</accession>
<evidence type="ECO:0000313" key="3">
    <source>
        <dbReference type="Proteomes" id="UP000735302"/>
    </source>
</evidence>
<feature type="region of interest" description="Disordered" evidence="1">
    <location>
        <begin position="1"/>
        <end position="31"/>
    </location>
</feature>